<feature type="compositionally biased region" description="Basic and acidic residues" evidence="1">
    <location>
        <begin position="1023"/>
        <end position="1034"/>
    </location>
</feature>
<feature type="compositionally biased region" description="Polar residues" evidence="1">
    <location>
        <begin position="919"/>
        <end position="955"/>
    </location>
</feature>
<dbReference type="SMART" id="SM00220">
    <property type="entry name" value="S_TKc"/>
    <property type="match status" value="1"/>
</dbReference>
<feature type="compositionally biased region" description="Basic and acidic residues" evidence="1">
    <location>
        <begin position="768"/>
        <end position="783"/>
    </location>
</feature>
<dbReference type="GeneID" id="37022343"/>
<dbReference type="PANTHER" id="PTHR44167:SF24">
    <property type="entry name" value="SERINE_THREONINE-PROTEIN KINASE CHK2"/>
    <property type="match status" value="1"/>
</dbReference>
<feature type="domain" description="Protein kinase" evidence="2">
    <location>
        <begin position="54"/>
        <end position="565"/>
    </location>
</feature>
<feature type="region of interest" description="Disordered" evidence="1">
    <location>
        <begin position="1009"/>
        <end position="1052"/>
    </location>
</feature>
<dbReference type="OrthoDB" id="4062651at2759"/>
<dbReference type="GO" id="GO:0044773">
    <property type="term" value="P:mitotic DNA damage checkpoint signaling"/>
    <property type="evidence" value="ECO:0007669"/>
    <property type="project" value="TreeGrafter"/>
</dbReference>
<dbReference type="EMBL" id="KZ819606">
    <property type="protein sequence ID" value="PWN32054.1"/>
    <property type="molecule type" value="Genomic_DNA"/>
</dbReference>
<name>A0A316V478_9BASI</name>
<dbReference type="PANTHER" id="PTHR44167">
    <property type="entry name" value="OVARIAN-SPECIFIC SERINE/THREONINE-PROTEIN KINASE LOK-RELATED"/>
    <property type="match status" value="1"/>
</dbReference>
<proteinExistence type="predicted"/>
<dbReference type="GO" id="GO:0004674">
    <property type="term" value="F:protein serine/threonine kinase activity"/>
    <property type="evidence" value="ECO:0007669"/>
    <property type="project" value="TreeGrafter"/>
</dbReference>
<dbReference type="InterPro" id="IPR011009">
    <property type="entry name" value="Kinase-like_dom_sf"/>
</dbReference>
<dbReference type="Pfam" id="PF00069">
    <property type="entry name" value="Pkinase"/>
    <property type="match status" value="1"/>
</dbReference>
<feature type="compositionally biased region" description="Polar residues" evidence="1">
    <location>
        <begin position="752"/>
        <end position="767"/>
    </location>
</feature>
<organism evidence="3 4">
    <name type="scientific">Meira miltonrushii</name>
    <dbReference type="NCBI Taxonomy" id="1280837"/>
    <lineage>
        <taxon>Eukaryota</taxon>
        <taxon>Fungi</taxon>
        <taxon>Dikarya</taxon>
        <taxon>Basidiomycota</taxon>
        <taxon>Ustilaginomycotina</taxon>
        <taxon>Exobasidiomycetes</taxon>
        <taxon>Exobasidiales</taxon>
        <taxon>Brachybasidiaceae</taxon>
        <taxon>Meira</taxon>
    </lineage>
</organism>
<feature type="region of interest" description="Disordered" evidence="1">
    <location>
        <begin position="897"/>
        <end position="992"/>
    </location>
</feature>
<dbReference type="AlphaFoldDB" id="A0A316V478"/>
<keyword evidence="3" id="KW-0418">Kinase</keyword>
<protein>
    <submittedName>
        <fullName evidence="3">Kinase-like protein</fullName>
    </submittedName>
</protein>
<dbReference type="Proteomes" id="UP000245771">
    <property type="component" value="Unassembled WGS sequence"/>
</dbReference>
<keyword evidence="4" id="KW-1185">Reference proteome</keyword>
<keyword evidence="3" id="KW-0808">Transferase</keyword>
<evidence type="ECO:0000313" key="3">
    <source>
        <dbReference type="EMBL" id="PWN32054.1"/>
    </source>
</evidence>
<gene>
    <name evidence="3" type="ORF">FA14DRAFT_174902</name>
</gene>
<dbReference type="RefSeq" id="XP_025352356.1">
    <property type="nucleotide sequence ID" value="XM_025500562.1"/>
</dbReference>
<feature type="region of interest" description="Disordered" evidence="1">
    <location>
        <begin position="1"/>
        <end position="23"/>
    </location>
</feature>
<feature type="compositionally biased region" description="Polar residues" evidence="1">
    <location>
        <begin position="1"/>
        <end position="12"/>
    </location>
</feature>
<dbReference type="GO" id="GO:0005634">
    <property type="term" value="C:nucleus"/>
    <property type="evidence" value="ECO:0007669"/>
    <property type="project" value="TreeGrafter"/>
</dbReference>
<evidence type="ECO:0000313" key="4">
    <source>
        <dbReference type="Proteomes" id="UP000245771"/>
    </source>
</evidence>
<feature type="region of interest" description="Disordered" evidence="1">
    <location>
        <begin position="854"/>
        <end position="876"/>
    </location>
</feature>
<dbReference type="Gene3D" id="1.10.510.10">
    <property type="entry name" value="Transferase(Phosphotransferase) domain 1"/>
    <property type="match status" value="1"/>
</dbReference>
<dbReference type="InterPro" id="IPR000719">
    <property type="entry name" value="Prot_kinase_dom"/>
</dbReference>
<feature type="compositionally biased region" description="Polar residues" evidence="1">
    <location>
        <begin position="655"/>
        <end position="666"/>
    </location>
</feature>
<sequence>MPSSQAAPVNNTPQPPTDSLKLPLPPLTLHFAVRGDACRDSFYQRYLRKGDSNDATSAVIGKGGFGTAYRYVRDDSFTPPTSVLETTVSSADCDLTGNSDMSKRRSNLLSASDTKMDLTRSVSANNIKASAVRGGSVPPSPPCGATITKHHRNKAPAVVVVKVCRTPTSGSYDELPKTGIGRTEAKIAAQEIAAGNPIGEHTRIVRGEARLLRYLQMCQAMEDIKAHKSHCVRLLADIPMSGSRGDDDSDESSSGPPIPRLLVFERLVDLDAELTSRGWSKSKQVWSVEKVENTAKDAIAGLKFLHSHAIVHGDLKPSNFMRDARSGAVKLIDLGASRRWVRLHNLAKERTTAVEELDQAVQNGQIEMQRPEDILCEGLGSLTGSPHFMAPEVLLQAGRYLSSDGMARNVLDDYVTNKNRLPRHPSTALLSVAHRDFKRGWGIKADVWSWGCSLLSLTLRTIEPASRPSSSTVCAFDFSFETDVDALQPLWPLHSSNDSLPRFHQWARLYGLRIMSVVERGVALPAYADCLSAPFIHMLQAAFYHLDSRPSAAMVLEYLDAHTGSNVEYMSEIDMDLPSRAPSRAQSIARSVTSASSVQLSMPDEPHNIDVTPSTSFMTSKSSLIGDVRMNASEVNLSLPSQPVNARIAIIQDQTNSGSRQSNGPLASSPLASPGAPQRSFSPLHPDGRNMTAYHRPTALMHETKGSSSRRSSFSTEMANVARRAEDAISVSPSVQTHMTTPLMETLLPVTPKQQSSMNKFPGSPQQYRDDSRSPSQGRERTESLSSVQSNGNLMADHRPGRQTLKGKVSRTSIFSRMASSMRLQPRNSAMGDPRVPIQGGEQTARPFYASDAGQSESFSQMEGVEQLDNSELHKGSGSALGLNLGSAILRTTQSHASLRGGSDQGGLFGKKQSRSSHRTQGSISNSMFENRPSPTSQYFTGDSAQSGMQNFSSLQQQQPQNTKKQRQRNSSVPQSLRLHLPDSRKTDQISPPVRSAVTMADQQGSFLQHDPAQSLPHTAPLTDHHGDRSDSHSTRRQRSWSAFFRRNKKFG</sequence>
<feature type="region of interest" description="Disordered" evidence="1">
    <location>
        <begin position="655"/>
        <end position="692"/>
    </location>
</feature>
<dbReference type="InParanoid" id="A0A316V478"/>
<dbReference type="GO" id="GO:0005524">
    <property type="term" value="F:ATP binding"/>
    <property type="evidence" value="ECO:0007669"/>
    <property type="project" value="InterPro"/>
</dbReference>
<dbReference type="SUPFAM" id="SSF56112">
    <property type="entry name" value="Protein kinase-like (PK-like)"/>
    <property type="match status" value="1"/>
</dbReference>
<feature type="region of interest" description="Disordered" evidence="1">
    <location>
        <begin position="595"/>
        <end position="614"/>
    </location>
</feature>
<feature type="region of interest" description="Disordered" evidence="1">
    <location>
        <begin position="752"/>
        <end position="808"/>
    </location>
</feature>
<evidence type="ECO:0000259" key="2">
    <source>
        <dbReference type="PROSITE" id="PS50011"/>
    </source>
</evidence>
<reference evidence="3 4" key="1">
    <citation type="journal article" date="2018" name="Mol. Biol. Evol.">
        <title>Broad Genomic Sampling Reveals a Smut Pathogenic Ancestry of the Fungal Clade Ustilaginomycotina.</title>
        <authorList>
            <person name="Kijpornyongpan T."/>
            <person name="Mondo S.J."/>
            <person name="Barry K."/>
            <person name="Sandor L."/>
            <person name="Lee J."/>
            <person name="Lipzen A."/>
            <person name="Pangilinan J."/>
            <person name="LaButti K."/>
            <person name="Hainaut M."/>
            <person name="Henrissat B."/>
            <person name="Grigoriev I.V."/>
            <person name="Spatafora J.W."/>
            <person name="Aime M.C."/>
        </authorList>
    </citation>
    <scope>NUCLEOTIDE SEQUENCE [LARGE SCALE GENOMIC DNA]</scope>
    <source>
        <strain evidence="3 4">MCA 3882</strain>
    </source>
</reference>
<evidence type="ECO:0000256" key="1">
    <source>
        <dbReference type="SAM" id="MobiDB-lite"/>
    </source>
</evidence>
<feature type="compositionally biased region" description="Polar residues" evidence="1">
    <location>
        <begin position="784"/>
        <end position="793"/>
    </location>
</feature>
<accession>A0A316V478</accession>
<dbReference type="PROSITE" id="PS50011">
    <property type="entry name" value="PROTEIN_KINASE_DOM"/>
    <property type="match status" value="1"/>
</dbReference>
<dbReference type="STRING" id="1280837.A0A316V478"/>